<feature type="region of interest" description="Disordered" evidence="1">
    <location>
        <begin position="38"/>
        <end position="111"/>
    </location>
</feature>
<dbReference type="WBParaSite" id="L893_g20199.t1">
    <property type="protein sequence ID" value="L893_g20199.t1"/>
    <property type="gene ID" value="L893_g20199"/>
</dbReference>
<dbReference type="AlphaFoldDB" id="A0A1I7YWE4"/>
<protein>
    <submittedName>
        <fullName evidence="3">SUZ domain-containing protein</fullName>
    </submittedName>
</protein>
<feature type="compositionally biased region" description="Low complexity" evidence="1">
    <location>
        <begin position="173"/>
        <end position="182"/>
    </location>
</feature>
<organism evidence="2 3">
    <name type="scientific">Steinernema glaseri</name>
    <dbReference type="NCBI Taxonomy" id="37863"/>
    <lineage>
        <taxon>Eukaryota</taxon>
        <taxon>Metazoa</taxon>
        <taxon>Ecdysozoa</taxon>
        <taxon>Nematoda</taxon>
        <taxon>Chromadorea</taxon>
        <taxon>Rhabditida</taxon>
        <taxon>Tylenchina</taxon>
        <taxon>Panagrolaimomorpha</taxon>
        <taxon>Strongyloidoidea</taxon>
        <taxon>Steinernematidae</taxon>
        <taxon>Steinernema</taxon>
    </lineage>
</organism>
<reference evidence="3" key="1">
    <citation type="submission" date="2016-11" db="UniProtKB">
        <authorList>
            <consortium name="WormBaseParasite"/>
        </authorList>
    </citation>
    <scope>IDENTIFICATION</scope>
</reference>
<keyword evidence="2" id="KW-1185">Reference proteome</keyword>
<name>A0A1I7YWE4_9BILA</name>
<feature type="compositionally biased region" description="Pro residues" evidence="1">
    <location>
        <begin position="183"/>
        <end position="199"/>
    </location>
</feature>
<accession>A0A1I7YWE4</accession>
<evidence type="ECO:0000256" key="1">
    <source>
        <dbReference type="SAM" id="MobiDB-lite"/>
    </source>
</evidence>
<proteinExistence type="predicted"/>
<feature type="compositionally biased region" description="Polar residues" evidence="1">
    <location>
        <begin position="59"/>
        <end position="81"/>
    </location>
</feature>
<dbReference type="Proteomes" id="UP000095287">
    <property type="component" value="Unplaced"/>
</dbReference>
<evidence type="ECO:0000313" key="3">
    <source>
        <dbReference type="WBParaSite" id="L893_g20199.t1"/>
    </source>
</evidence>
<sequence>MTLVALPLPGSVSAELLYRSACGGDAIKNKFTSCGVASANESPTAARSPARKTLRDGVNGSTTEDSSGYSADEATSTSISNHVPRRDNDLLVPTCSSSDVDRTSPEMDGPIGDLPVHFKTHSLSSEGSGSIYSSVSALRQRNGVFGGSMRIPTRRQPLVNTIDEDLLSLNSTRSTSALSRASRPPPPPYPTAQKPPKPPQSLSRVAPPPYPGCNDLSSRSETPSIPNDFSPQNTSTPKADRGYPRSMKIAAEGERRDYVREKDERNEKAMSLYENVENGCSNPISPNSTLNSGGGENGTAPHNGSTVWYEYGCV</sequence>
<feature type="compositionally biased region" description="Polar residues" evidence="1">
    <location>
        <begin position="215"/>
        <end position="237"/>
    </location>
</feature>
<feature type="region of interest" description="Disordered" evidence="1">
    <location>
        <begin position="173"/>
        <end position="247"/>
    </location>
</feature>
<evidence type="ECO:0000313" key="2">
    <source>
        <dbReference type="Proteomes" id="UP000095287"/>
    </source>
</evidence>